<comment type="similarity">
    <text evidence="2">Belongs to the phosphoenolpyruvate carboxykinase (ATP) family.</text>
</comment>
<dbReference type="InterPro" id="IPR008210">
    <property type="entry name" value="PEP_carboxykinase_N"/>
</dbReference>
<evidence type="ECO:0000256" key="8">
    <source>
        <dbReference type="ARBA" id="ARBA00023239"/>
    </source>
</evidence>
<evidence type="ECO:0000256" key="3">
    <source>
        <dbReference type="ARBA" id="ARBA00012363"/>
    </source>
</evidence>
<evidence type="ECO:0000256" key="1">
    <source>
        <dbReference type="ARBA" id="ARBA00004742"/>
    </source>
</evidence>
<comment type="pathway">
    <text evidence="1">Carbohydrate biosynthesis; gluconeogenesis.</text>
</comment>
<evidence type="ECO:0000256" key="2">
    <source>
        <dbReference type="ARBA" id="ARBA00006052"/>
    </source>
</evidence>
<evidence type="ECO:0000256" key="9">
    <source>
        <dbReference type="ARBA" id="ARBA00047371"/>
    </source>
</evidence>
<dbReference type="InterPro" id="IPR001272">
    <property type="entry name" value="PEP_carboxykinase_ATP"/>
</dbReference>
<dbReference type="RefSeq" id="WP_055334558.1">
    <property type="nucleotide sequence ID" value="NZ_CDNF01000003.1"/>
</dbReference>
<proteinExistence type="inferred from homology"/>
<dbReference type="Gene3D" id="3.40.449.10">
    <property type="entry name" value="Phosphoenolpyruvate Carboxykinase, domain 1"/>
    <property type="match status" value="1"/>
</dbReference>
<evidence type="ECO:0000256" key="5">
    <source>
        <dbReference type="ARBA" id="ARBA00022741"/>
    </source>
</evidence>
<organism evidence="10 11">
    <name type="scientific">Paraclostridium sordellii</name>
    <name type="common">Clostridium sordellii</name>
    <dbReference type="NCBI Taxonomy" id="1505"/>
    <lineage>
        <taxon>Bacteria</taxon>
        <taxon>Bacillati</taxon>
        <taxon>Bacillota</taxon>
        <taxon>Clostridia</taxon>
        <taxon>Peptostreptococcales</taxon>
        <taxon>Peptostreptococcaceae</taxon>
        <taxon>Paraclostridium</taxon>
    </lineage>
</organism>
<evidence type="ECO:0000313" key="10">
    <source>
        <dbReference type="EMBL" id="CEQ02740.1"/>
    </source>
</evidence>
<reference evidence="10 11" key="1">
    <citation type="submission" date="2015-01" db="EMBL/GenBank/DDBJ databases">
        <authorList>
            <person name="Aslett A.Martin."/>
            <person name="De Silva Nishadi"/>
        </authorList>
    </citation>
    <scope>NUCLEOTIDE SEQUENCE [LARGE SCALE GENOMIC DNA]</scope>
    <source>
        <strain evidence="10 11">R28058</strain>
    </source>
</reference>
<keyword evidence="7" id="KW-0067">ATP-binding</keyword>
<dbReference type="OrthoDB" id="9806325at2"/>
<dbReference type="PANTHER" id="PTHR30031:SF0">
    <property type="entry name" value="PHOSPHOENOLPYRUVATE CARBOXYKINASE (ATP)"/>
    <property type="match status" value="1"/>
</dbReference>
<dbReference type="EC" id="4.1.1.49" evidence="3"/>
<protein>
    <recommendedName>
        <fullName evidence="3">phosphoenolpyruvate carboxykinase (ATP)</fullName>
        <ecNumber evidence="3">4.1.1.49</ecNumber>
    </recommendedName>
</protein>
<sequence>MSNINNISDRLFGNVIVNPTRCELRSLANNMEKTTEFNSASYISEVKNRSAKNTYIVDEIETGVDQQKISKAKADEIAAKVFEYIKNKDVIRVDRKMGMNEKFSFNCRLYISKEYARIAHMWNNTLFNPTDSENPDLVSIYIPEWPERIMIAYPESGVTFILGSDYFGESKKSFLRMAMYKVKKAGGLGFHAGSKVLRVYDKNDELKDVGFIMFGLSGTGKTTLTIHDHELSGEEKAVVRQDDVVFMDEDGCCFGTENGFYIKTEGLNPKQQSVLYKAATSENAALENIKVDENGKVDFYDTTLTSNGRGVILRDEIDTTDDTVDLEKANKIIFITRRNDIVPPVVKLDPKQALDAFMLGESIETSAGDPTKAGQSKRCVGTNPFIMGPEIEEGLRLKEILQNNPDMECFILNTGSVGAKENTDGEKLTIKVSTTIMKEIARDNITWVKDDEWGYMIPTNVCGIDIEKYNPRNYYTKEEYAKIATKLKLERQEWLDKYENLVIDEIAATI</sequence>
<keyword evidence="5" id="KW-0547">Nucleotide-binding</keyword>
<keyword evidence="6" id="KW-0210">Decarboxylase</keyword>
<dbReference type="GO" id="GO:0006094">
    <property type="term" value="P:gluconeogenesis"/>
    <property type="evidence" value="ECO:0007669"/>
    <property type="project" value="UniProtKB-UniPathway"/>
</dbReference>
<keyword evidence="10" id="KW-0670">Pyruvate</keyword>
<dbReference type="GO" id="GO:0005829">
    <property type="term" value="C:cytosol"/>
    <property type="evidence" value="ECO:0007669"/>
    <property type="project" value="TreeGrafter"/>
</dbReference>
<keyword evidence="8 10" id="KW-0456">Lyase</keyword>
<keyword evidence="10" id="KW-0418">Kinase</keyword>
<evidence type="ECO:0000313" key="11">
    <source>
        <dbReference type="Proteomes" id="UP000049127"/>
    </source>
</evidence>
<evidence type="ECO:0000256" key="7">
    <source>
        <dbReference type="ARBA" id="ARBA00022840"/>
    </source>
</evidence>
<dbReference type="SUPFAM" id="SSF53795">
    <property type="entry name" value="PEP carboxykinase-like"/>
    <property type="match status" value="1"/>
</dbReference>
<dbReference type="AlphaFoldDB" id="A0A0C7PLN2"/>
<accession>A0A0C7PLN2</accession>
<dbReference type="GO" id="GO:0016301">
    <property type="term" value="F:kinase activity"/>
    <property type="evidence" value="ECO:0007669"/>
    <property type="project" value="UniProtKB-KW"/>
</dbReference>
<dbReference type="GO" id="GO:0005524">
    <property type="term" value="F:ATP binding"/>
    <property type="evidence" value="ECO:0007669"/>
    <property type="project" value="UniProtKB-KW"/>
</dbReference>
<dbReference type="InterPro" id="IPR013035">
    <property type="entry name" value="PEP_carboxykinase_C"/>
</dbReference>
<dbReference type="Proteomes" id="UP000049127">
    <property type="component" value="Unassembled WGS sequence"/>
</dbReference>
<dbReference type="Gene3D" id="3.90.228.20">
    <property type="match status" value="2"/>
</dbReference>
<comment type="catalytic activity">
    <reaction evidence="9">
        <text>oxaloacetate + ATP = phosphoenolpyruvate + ADP + CO2</text>
        <dbReference type="Rhea" id="RHEA:18617"/>
        <dbReference type="ChEBI" id="CHEBI:16452"/>
        <dbReference type="ChEBI" id="CHEBI:16526"/>
        <dbReference type="ChEBI" id="CHEBI:30616"/>
        <dbReference type="ChEBI" id="CHEBI:58702"/>
        <dbReference type="ChEBI" id="CHEBI:456216"/>
        <dbReference type="EC" id="4.1.1.49"/>
    </reaction>
</comment>
<evidence type="ECO:0000256" key="4">
    <source>
        <dbReference type="ARBA" id="ARBA00022432"/>
    </source>
</evidence>
<name>A0A0C7PLN2_PARSO</name>
<dbReference type="Pfam" id="PF01293">
    <property type="entry name" value="PEPCK_ATP"/>
    <property type="match status" value="1"/>
</dbReference>
<dbReference type="NCBIfam" id="NF006821">
    <property type="entry name" value="PRK09344.1-3"/>
    <property type="match status" value="1"/>
</dbReference>
<evidence type="ECO:0000256" key="6">
    <source>
        <dbReference type="ARBA" id="ARBA00022793"/>
    </source>
</evidence>
<keyword evidence="4" id="KW-0312">Gluconeogenesis</keyword>
<gene>
    <name evidence="10" type="primary">pckA1</name>
    <name evidence="10" type="ORF">R28058_04731</name>
</gene>
<dbReference type="SUPFAM" id="SSF68923">
    <property type="entry name" value="PEP carboxykinase N-terminal domain"/>
    <property type="match status" value="1"/>
</dbReference>
<dbReference type="UniPathway" id="UPA00138"/>
<dbReference type="PIRSF" id="PIRSF006294">
    <property type="entry name" value="PEP_crbxkin"/>
    <property type="match status" value="1"/>
</dbReference>
<dbReference type="PANTHER" id="PTHR30031">
    <property type="entry name" value="PHOSPHOENOLPYRUVATE CARBOXYKINASE ATP"/>
    <property type="match status" value="1"/>
</dbReference>
<keyword evidence="10" id="KW-0808">Transferase</keyword>
<dbReference type="GO" id="GO:0004612">
    <property type="term" value="F:phosphoenolpyruvate carboxykinase (ATP) activity"/>
    <property type="evidence" value="ECO:0007669"/>
    <property type="project" value="UniProtKB-EC"/>
</dbReference>
<dbReference type="EMBL" id="CEKZ01000003">
    <property type="protein sequence ID" value="CEQ02740.1"/>
    <property type="molecule type" value="Genomic_DNA"/>
</dbReference>